<dbReference type="EMBL" id="CAUYUJ010021275">
    <property type="protein sequence ID" value="CAK0903667.1"/>
    <property type="molecule type" value="Genomic_DNA"/>
</dbReference>
<evidence type="ECO:0000313" key="2">
    <source>
        <dbReference type="EMBL" id="CAK0903667.1"/>
    </source>
</evidence>
<name>A0ABN9XUH9_9DINO</name>
<evidence type="ECO:0000313" key="3">
    <source>
        <dbReference type="Proteomes" id="UP001189429"/>
    </source>
</evidence>
<sequence>MRTTLRWDCAWLEVYFGADIVGDFVPNKCFVKQKSACLHPIWVPKGAKRSADGFASWAALAAADDDDDPDDLGGEVAVDAAAESDEPDPEGDELAAESEPGDSAGTETGGSVLSDDISDGGGGLPAHIVVLVPGLGRISYYDTFDRKYFVANCADPDHVCHLPCHTTRVSTPGHKKGQGRPLGWMMSWLERQGGLAAARAATRHDHVHGGWRPTFEERRAARERLALLPGGLALIAEEFVPPGQDPGAEPTEFV</sequence>
<gene>
    <name evidence="2" type="ORF">PCOR1329_LOCUS79917</name>
</gene>
<dbReference type="Proteomes" id="UP001189429">
    <property type="component" value="Unassembled WGS sequence"/>
</dbReference>
<evidence type="ECO:0008006" key="4">
    <source>
        <dbReference type="Google" id="ProtNLM"/>
    </source>
</evidence>
<reference evidence="2" key="1">
    <citation type="submission" date="2023-10" db="EMBL/GenBank/DDBJ databases">
        <authorList>
            <person name="Chen Y."/>
            <person name="Shah S."/>
            <person name="Dougan E. K."/>
            <person name="Thang M."/>
            <person name="Chan C."/>
        </authorList>
    </citation>
    <scope>NUCLEOTIDE SEQUENCE [LARGE SCALE GENOMIC DNA]</scope>
</reference>
<protein>
    <recommendedName>
        <fullName evidence="4">Cysteine protease</fullName>
    </recommendedName>
</protein>
<comment type="caution">
    <text evidence="2">The sequence shown here is derived from an EMBL/GenBank/DDBJ whole genome shotgun (WGS) entry which is preliminary data.</text>
</comment>
<organism evidence="2 3">
    <name type="scientific">Prorocentrum cordatum</name>
    <dbReference type="NCBI Taxonomy" id="2364126"/>
    <lineage>
        <taxon>Eukaryota</taxon>
        <taxon>Sar</taxon>
        <taxon>Alveolata</taxon>
        <taxon>Dinophyceae</taxon>
        <taxon>Prorocentrales</taxon>
        <taxon>Prorocentraceae</taxon>
        <taxon>Prorocentrum</taxon>
    </lineage>
</organism>
<feature type="region of interest" description="Disordered" evidence="1">
    <location>
        <begin position="81"/>
        <end position="117"/>
    </location>
</feature>
<proteinExistence type="predicted"/>
<accession>A0ABN9XUH9</accession>
<feature type="compositionally biased region" description="Acidic residues" evidence="1">
    <location>
        <begin position="82"/>
        <end position="100"/>
    </location>
</feature>
<keyword evidence="3" id="KW-1185">Reference proteome</keyword>
<evidence type="ECO:0000256" key="1">
    <source>
        <dbReference type="SAM" id="MobiDB-lite"/>
    </source>
</evidence>